<proteinExistence type="predicted"/>
<evidence type="ECO:0000256" key="1">
    <source>
        <dbReference type="SAM" id="MobiDB-lite"/>
    </source>
</evidence>
<dbReference type="OrthoDB" id="546867at2759"/>
<sequence>MQLMRAIRPANREAVQALIDCYKAAEQAARIRAQAADARGAGAHTPQQVDQYHIRCALQRRQAARQQRAQEHEHAQAQLSAQTQTQIKAALEEQAALERTRQEAAEQRERTSSLQQLLHRGRKLRPMMEGFAAHQRQQIAAVRKRIKGDADPAADTEMYEQVGQLVGHVQQELWQQLNAESMSAMSAAMATSGALQLTTGGGEDDTGPLALALRAAESATVATGSGPCPGEAAGAAGPDLEPHLHLPRTSPLQRKVQTLLQLPPRKLAAAMAQLSKLSYGGVTGLLRGTDLLADARRRVAALGAAVDPLFDTRKLQQSELEATLALRTLEAEVRAAKAGVLELAALPAVKAALARPGVLARVKVESLSAMLAAARQALEALRRDAASSAAVKEEVLRLEAAAFDMEGEDRRLERLMSLLGRSLSMALSEWQQQYPANQEFVTSMLPKSYGEVLEAAGRSVDRLARGVEQLLRLPAELLPLLAAQRAGAGAGAGAAAGSGGAGLLALTAHKGSAALSATGSLSMALTLVERNRLALTYVGQPRAAAALRAAALGGGASAVSPAAGQGGALLLRGSAASATNTSSSQHAADALGGGLFAMGSGGVGFGDGSLHGSEARGAGGSGGLASQPAAATGPAAVAWGPGPAALGLPVLCYWQALAAALDPLAPLRCPAALLSDFLDRFKQHEELARWLAGADSKLRPRHKQLAALPASAAALRERLGAKRQADAGERQGKLARSRADLVTALDKIAPRVERAMREMETQGAVQLVPWRTVDGKSCSQWLEEIRSLFSRIQAAQQQPLGSGGGGGGGGFGAPPMRLGF</sequence>
<dbReference type="AlphaFoldDB" id="A0A836B7E9"/>
<organism evidence="2 3">
    <name type="scientific">Chlamydomonas schloesseri</name>
    <dbReference type="NCBI Taxonomy" id="2026947"/>
    <lineage>
        <taxon>Eukaryota</taxon>
        <taxon>Viridiplantae</taxon>
        <taxon>Chlorophyta</taxon>
        <taxon>core chlorophytes</taxon>
        <taxon>Chlorophyceae</taxon>
        <taxon>CS clade</taxon>
        <taxon>Chlamydomonadales</taxon>
        <taxon>Chlamydomonadaceae</taxon>
        <taxon>Chlamydomonas</taxon>
    </lineage>
</organism>
<feature type="region of interest" description="Disordered" evidence="1">
    <location>
        <begin position="798"/>
        <end position="820"/>
    </location>
</feature>
<comment type="caution">
    <text evidence="2">The sequence shown here is derived from an EMBL/GenBank/DDBJ whole genome shotgun (WGS) entry which is preliminary data.</text>
</comment>
<reference evidence="2" key="1">
    <citation type="journal article" date="2020" name="bioRxiv">
        <title>Comparative genomics of Chlamydomonas.</title>
        <authorList>
            <person name="Craig R.J."/>
            <person name="Hasan A.R."/>
            <person name="Ness R.W."/>
            <person name="Keightley P.D."/>
        </authorList>
    </citation>
    <scope>NUCLEOTIDE SEQUENCE</scope>
    <source>
        <strain evidence="2">CCAP 11/173</strain>
    </source>
</reference>
<feature type="compositionally biased region" description="Gly residues" evidence="1">
    <location>
        <begin position="801"/>
        <end position="812"/>
    </location>
</feature>
<evidence type="ECO:0000313" key="2">
    <source>
        <dbReference type="EMBL" id="KAG2449720.1"/>
    </source>
</evidence>
<accession>A0A836B7E9</accession>
<dbReference type="Proteomes" id="UP000613740">
    <property type="component" value="Unassembled WGS sequence"/>
</dbReference>
<feature type="region of interest" description="Disordered" evidence="1">
    <location>
        <begin position="64"/>
        <end position="84"/>
    </location>
</feature>
<name>A0A836B7E9_9CHLO</name>
<keyword evidence="3" id="KW-1185">Reference proteome</keyword>
<feature type="compositionally biased region" description="Basic and acidic residues" evidence="1">
    <location>
        <begin position="97"/>
        <end position="111"/>
    </location>
</feature>
<dbReference type="EMBL" id="JAEHOD010000013">
    <property type="protein sequence ID" value="KAG2449720.1"/>
    <property type="molecule type" value="Genomic_DNA"/>
</dbReference>
<feature type="region of interest" description="Disordered" evidence="1">
    <location>
        <begin position="97"/>
        <end position="116"/>
    </location>
</feature>
<gene>
    <name evidence="2" type="ORF">HYH02_005247</name>
</gene>
<protein>
    <submittedName>
        <fullName evidence="2">Uncharacterized protein</fullName>
    </submittedName>
</protein>
<evidence type="ECO:0000313" key="3">
    <source>
        <dbReference type="Proteomes" id="UP000613740"/>
    </source>
</evidence>